<organism evidence="8 9">
    <name type="scientific">Parapedobacter koreensis</name>
    <dbReference type="NCBI Taxonomy" id="332977"/>
    <lineage>
        <taxon>Bacteria</taxon>
        <taxon>Pseudomonadati</taxon>
        <taxon>Bacteroidota</taxon>
        <taxon>Sphingobacteriia</taxon>
        <taxon>Sphingobacteriales</taxon>
        <taxon>Sphingobacteriaceae</taxon>
        <taxon>Parapedobacter</taxon>
    </lineage>
</organism>
<evidence type="ECO:0000313" key="8">
    <source>
        <dbReference type="EMBL" id="SEL66995.1"/>
    </source>
</evidence>
<name>A0A1H7S3F0_9SPHI</name>
<dbReference type="OrthoDB" id="9814290at2"/>
<feature type="transmembrane region" description="Helical" evidence="6">
    <location>
        <begin position="188"/>
        <end position="206"/>
    </location>
</feature>
<dbReference type="AlphaFoldDB" id="A0A1H7S3F0"/>
<keyword evidence="5 6" id="KW-0472">Membrane</keyword>
<dbReference type="RefSeq" id="WP_090607431.1">
    <property type="nucleotide sequence ID" value="NZ_FNZR01000008.1"/>
</dbReference>
<evidence type="ECO:0000256" key="1">
    <source>
        <dbReference type="ARBA" id="ARBA00004141"/>
    </source>
</evidence>
<evidence type="ECO:0000259" key="7">
    <source>
        <dbReference type="Pfam" id="PF01578"/>
    </source>
</evidence>
<keyword evidence="3" id="KW-0201">Cytochrome c-type biogenesis</keyword>
<feature type="transmembrane region" description="Helical" evidence="6">
    <location>
        <begin position="111"/>
        <end position="130"/>
    </location>
</feature>
<evidence type="ECO:0000256" key="4">
    <source>
        <dbReference type="ARBA" id="ARBA00022989"/>
    </source>
</evidence>
<protein>
    <submittedName>
        <fullName evidence="8">Heme exporter protein C</fullName>
    </submittedName>
</protein>
<dbReference type="STRING" id="332977.SAMN05421740_10855"/>
<evidence type="ECO:0000313" key="9">
    <source>
        <dbReference type="Proteomes" id="UP000198916"/>
    </source>
</evidence>
<evidence type="ECO:0000256" key="3">
    <source>
        <dbReference type="ARBA" id="ARBA00022748"/>
    </source>
</evidence>
<dbReference type="GO" id="GO:0020037">
    <property type="term" value="F:heme binding"/>
    <property type="evidence" value="ECO:0007669"/>
    <property type="project" value="InterPro"/>
</dbReference>
<feature type="domain" description="Cytochrome c assembly protein" evidence="7">
    <location>
        <begin position="37"/>
        <end position="157"/>
    </location>
</feature>
<feature type="transmembrane region" description="Helical" evidence="6">
    <location>
        <begin position="44"/>
        <end position="61"/>
    </location>
</feature>
<dbReference type="PANTHER" id="PTHR30071">
    <property type="entry name" value="HEME EXPORTER PROTEIN C"/>
    <property type="match status" value="1"/>
</dbReference>
<reference evidence="9" key="1">
    <citation type="submission" date="2016-10" db="EMBL/GenBank/DDBJ databases">
        <authorList>
            <person name="Varghese N."/>
            <person name="Submissions S."/>
        </authorList>
    </citation>
    <scope>NUCLEOTIDE SEQUENCE [LARGE SCALE GENOMIC DNA]</scope>
    <source>
        <strain evidence="9">Jip14</strain>
    </source>
</reference>
<comment type="subcellular location">
    <subcellularLocation>
        <location evidence="1">Membrane</location>
        <topology evidence="1">Multi-pass membrane protein</topology>
    </subcellularLocation>
</comment>
<feature type="transmembrane region" description="Helical" evidence="6">
    <location>
        <begin position="73"/>
        <end position="99"/>
    </location>
</feature>
<accession>A0A1H7S3F0</accession>
<dbReference type="InterPro" id="IPR002541">
    <property type="entry name" value="Cyt_c_assembly"/>
</dbReference>
<gene>
    <name evidence="8" type="ORF">SAMN05421740_10855</name>
</gene>
<evidence type="ECO:0000256" key="2">
    <source>
        <dbReference type="ARBA" id="ARBA00022692"/>
    </source>
</evidence>
<dbReference type="Pfam" id="PF01578">
    <property type="entry name" value="Cytochrom_C_asm"/>
    <property type="match status" value="1"/>
</dbReference>
<dbReference type="EMBL" id="FNZR01000008">
    <property type="protein sequence ID" value="SEL66995.1"/>
    <property type="molecule type" value="Genomic_DNA"/>
</dbReference>
<evidence type="ECO:0000256" key="6">
    <source>
        <dbReference type="SAM" id="Phobius"/>
    </source>
</evidence>
<keyword evidence="2 6" id="KW-0812">Transmembrane</keyword>
<proteinExistence type="predicted"/>
<dbReference type="Proteomes" id="UP000198916">
    <property type="component" value="Unassembled WGS sequence"/>
</dbReference>
<keyword evidence="4 6" id="KW-1133">Transmembrane helix</keyword>
<dbReference type="GO" id="GO:0017004">
    <property type="term" value="P:cytochrome complex assembly"/>
    <property type="evidence" value="ECO:0007669"/>
    <property type="project" value="UniProtKB-KW"/>
</dbReference>
<sequence>MKHYWWKILGILLLLYSIIMGILGPVPALPIVHETIRNVYFHVPMWFTMFTLYFISVVYSIKYLAAGNPQHDLVAVESVNVGIVFCIFGLASGMLWANFTWGDPWPNDPKLNGSAIATLMYLAYLVLRNALEEEQKRAKISAVYNVFAFPIMIVLMYILPKTTDSLHPGSGGNAGFGQFDLDGSMKAVLYPASLGWILIGTWLMTLRFRIRKLEYQHQATAA</sequence>
<feature type="transmembrane region" description="Helical" evidence="6">
    <location>
        <begin position="142"/>
        <end position="159"/>
    </location>
</feature>
<keyword evidence="9" id="KW-1185">Reference proteome</keyword>
<dbReference type="GO" id="GO:0005886">
    <property type="term" value="C:plasma membrane"/>
    <property type="evidence" value="ECO:0007669"/>
    <property type="project" value="TreeGrafter"/>
</dbReference>
<dbReference type="PANTHER" id="PTHR30071:SF1">
    <property type="entry name" value="CYTOCHROME B_B6 PROTEIN-RELATED"/>
    <property type="match status" value="1"/>
</dbReference>
<dbReference type="InterPro" id="IPR045062">
    <property type="entry name" value="Cyt_c_biogenesis_CcsA/CcmC"/>
</dbReference>
<evidence type="ECO:0000256" key="5">
    <source>
        <dbReference type="ARBA" id="ARBA00023136"/>
    </source>
</evidence>